<dbReference type="AlphaFoldDB" id="A0A540N8A9"/>
<evidence type="ECO:0000313" key="2">
    <source>
        <dbReference type="Proteomes" id="UP000315295"/>
    </source>
</evidence>
<reference evidence="1 2" key="1">
    <citation type="journal article" date="2019" name="G3 (Bethesda)">
        <title>Sequencing of a Wild Apple (Malus baccata) Genome Unravels the Differences Between Cultivated and Wild Apple Species Regarding Disease Resistance and Cold Tolerance.</title>
        <authorList>
            <person name="Chen X."/>
        </authorList>
    </citation>
    <scope>NUCLEOTIDE SEQUENCE [LARGE SCALE GENOMIC DNA]</scope>
    <source>
        <strain evidence="2">cv. Shandingzi</strain>
        <tissue evidence="1">Leaves</tissue>
    </source>
</reference>
<organism evidence="1 2">
    <name type="scientific">Malus baccata</name>
    <name type="common">Siberian crab apple</name>
    <name type="synonym">Pyrus baccata</name>
    <dbReference type="NCBI Taxonomy" id="106549"/>
    <lineage>
        <taxon>Eukaryota</taxon>
        <taxon>Viridiplantae</taxon>
        <taxon>Streptophyta</taxon>
        <taxon>Embryophyta</taxon>
        <taxon>Tracheophyta</taxon>
        <taxon>Spermatophyta</taxon>
        <taxon>Magnoliopsida</taxon>
        <taxon>eudicotyledons</taxon>
        <taxon>Gunneridae</taxon>
        <taxon>Pentapetalae</taxon>
        <taxon>rosids</taxon>
        <taxon>fabids</taxon>
        <taxon>Rosales</taxon>
        <taxon>Rosaceae</taxon>
        <taxon>Amygdaloideae</taxon>
        <taxon>Maleae</taxon>
        <taxon>Malus</taxon>
    </lineage>
</organism>
<evidence type="ECO:0000313" key="1">
    <source>
        <dbReference type="EMBL" id="TQE07277.1"/>
    </source>
</evidence>
<comment type="caution">
    <text evidence="1">The sequence shown here is derived from an EMBL/GenBank/DDBJ whole genome shotgun (WGS) entry which is preliminary data.</text>
</comment>
<protein>
    <submittedName>
        <fullName evidence="1">Uncharacterized protein</fullName>
    </submittedName>
</protein>
<accession>A0A540N8A9</accession>
<name>A0A540N8A9_MALBA</name>
<gene>
    <name evidence="1" type="ORF">C1H46_007099</name>
</gene>
<dbReference type="EMBL" id="VIEB01000088">
    <property type="protein sequence ID" value="TQE07277.1"/>
    <property type="molecule type" value="Genomic_DNA"/>
</dbReference>
<dbReference type="Proteomes" id="UP000315295">
    <property type="component" value="Unassembled WGS sequence"/>
</dbReference>
<keyword evidence="2" id="KW-1185">Reference proteome</keyword>
<proteinExistence type="predicted"/>
<sequence>MFEFWGFRMQRWNRFVLKVYNKEMLLYISFGLLCAAFEVLCAQVKSRIYPFCTSVRHRRKEGDGWHSSSASLGLKKISQAAIISR</sequence>